<keyword evidence="9" id="KW-1185">Reference proteome</keyword>
<evidence type="ECO:0000256" key="1">
    <source>
        <dbReference type="ARBA" id="ARBA00004651"/>
    </source>
</evidence>
<name>A0A0C2JMY9_9ACTN</name>
<dbReference type="STRING" id="183763.LP52_01685"/>
<evidence type="ECO:0000256" key="7">
    <source>
        <dbReference type="SAM" id="Phobius"/>
    </source>
</evidence>
<reference evidence="9" key="1">
    <citation type="journal article" date="2015" name="Chem. Biol.">
        <title>Structure, bioactivity, and resistance mechanism of streptomonomicin, an unusual lasso Peptide from an understudied halophilic actinomycete.</title>
        <authorList>
            <person name="Metelev M."/>
            <person name="Tietz J.I."/>
            <person name="Melby J.O."/>
            <person name="Blair P.M."/>
            <person name="Zhu L."/>
            <person name="Livnat I."/>
            <person name="Severinov K."/>
            <person name="Mitchell D.A."/>
        </authorList>
    </citation>
    <scope>NUCLEOTIDE SEQUENCE [LARGE SCALE GENOMIC DNA]</scope>
    <source>
        <strain evidence="9">YIM 90003</strain>
    </source>
</reference>
<dbReference type="InterPro" id="IPR051907">
    <property type="entry name" value="DoxX-like_oxidoreductase"/>
</dbReference>
<keyword evidence="6 7" id="KW-0472">Membrane</keyword>
<evidence type="ECO:0000256" key="6">
    <source>
        <dbReference type="ARBA" id="ARBA00023136"/>
    </source>
</evidence>
<dbReference type="InterPro" id="IPR032808">
    <property type="entry name" value="DoxX"/>
</dbReference>
<keyword evidence="4 7" id="KW-0812">Transmembrane</keyword>
<dbReference type="AlphaFoldDB" id="A0A0C2JMY9"/>
<proteinExistence type="inferred from homology"/>
<feature type="transmembrane region" description="Helical" evidence="7">
    <location>
        <begin position="52"/>
        <end position="70"/>
    </location>
</feature>
<evidence type="ECO:0000313" key="8">
    <source>
        <dbReference type="EMBL" id="KII00306.1"/>
    </source>
</evidence>
<evidence type="ECO:0000256" key="4">
    <source>
        <dbReference type="ARBA" id="ARBA00022692"/>
    </source>
</evidence>
<protein>
    <submittedName>
        <fullName evidence="8">Membrane protein</fullName>
    </submittedName>
</protein>
<comment type="caution">
    <text evidence="8">The sequence shown here is derived from an EMBL/GenBank/DDBJ whole genome shotgun (WGS) entry which is preliminary data.</text>
</comment>
<accession>A0A0C2JMY9</accession>
<keyword evidence="3" id="KW-1003">Cell membrane</keyword>
<evidence type="ECO:0000256" key="3">
    <source>
        <dbReference type="ARBA" id="ARBA00022475"/>
    </source>
</evidence>
<keyword evidence="5 7" id="KW-1133">Transmembrane helix</keyword>
<comment type="subcellular location">
    <subcellularLocation>
        <location evidence="1">Cell membrane</location>
        <topology evidence="1">Multi-pass membrane protein</topology>
    </subcellularLocation>
</comment>
<dbReference type="GO" id="GO:0005886">
    <property type="term" value="C:plasma membrane"/>
    <property type="evidence" value="ECO:0007669"/>
    <property type="project" value="UniProtKB-SubCell"/>
</dbReference>
<dbReference type="EMBL" id="JROO01000004">
    <property type="protein sequence ID" value="KII00306.1"/>
    <property type="molecule type" value="Genomic_DNA"/>
</dbReference>
<gene>
    <name evidence="8" type="ORF">LP52_01685</name>
</gene>
<evidence type="ECO:0000256" key="5">
    <source>
        <dbReference type="ARBA" id="ARBA00022989"/>
    </source>
</evidence>
<organism evidence="8 9">
    <name type="scientific">Streptomonospora alba</name>
    <dbReference type="NCBI Taxonomy" id="183763"/>
    <lineage>
        <taxon>Bacteria</taxon>
        <taxon>Bacillati</taxon>
        <taxon>Actinomycetota</taxon>
        <taxon>Actinomycetes</taxon>
        <taxon>Streptosporangiales</taxon>
        <taxon>Nocardiopsidaceae</taxon>
        <taxon>Streptomonospora</taxon>
    </lineage>
</organism>
<dbReference type="OrthoDB" id="9808524at2"/>
<dbReference type="Proteomes" id="UP000031675">
    <property type="component" value="Unassembled WGS sequence"/>
</dbReference>
<comment type="similarity">
    <text evidence="2">Belongs to the DoxX family.</text>
</comment>
<dbReference type="PANTHER" id="PTHR33452:SF4">
    <property type="entry name" value="BLL4328 PROTEIN"/>
    <property type="match status" value="1"/>
</dbReference>
<evidence type="ECO:0000313" key="9">
    <source>
        <dbReference type="Proteomes" id="UP000031675"/>
    </source>
</evidence>
<sequence length="149" mass="15768">MKPDRLREPVLALFRMVTGLLFLFHGAASLFGVLGGNRGTGIAVEFATWPSWWAALIQLVCGTLVLAGLFTRSNAVLASGSMAYAYFVVHQPQALLPLTNGGELAAIYCWAFLLIAVQGPGDWALDSAVRRLRSTDAPEPAPAGSPGSP</sequence>
<evidence type="ECO:0000256" key="2">
    <source>
        <dbReference type="ARBA" id="ARBA00006679"/>
    </source>
</evidence>
<dbReference type="Pfam" id="PF07681">
    <property type="entry name" value="DoxX"/>
    <property type="match status" value="1"/>
</dbReference>
<feature type="transmembrane region" description="Helical" evidence="7">
    <location>
        <begin position="12"/>
        <end position="32"/>
    </location>
</feature>
<dbReference type="PANTHER" id="PTHR33452">
    <property type="entry name" value="OXIDOREDUCTASE CATD-RELATED"/>
    <property type="match status" value="1"/>
</dbReference>
<dbReference type="RefSeq" id="WP_040270146.1">
    <property type="nucleotide sequence ID" value="NZ_JROO01000004.1"/>
</dbReference>